<keyword evidence="1" id="KW-0472">Membrane</keyword>
<feature type="transmembrane region" description="Helical" evidence="1">
    <location>
        <begin position="225"/>
        <end position="245"/>
    </location>
</feature>
<keyword evidence="3" id="KW-1185">Reference proteome</keyword>
<feature type="transmembrane region" description="Helical" evidence="1">
    <location>
        <begin position="319"/>
        <end position="340"/>
    </location>
</feature>
<name>A0A9P7ALT6_9AGAM</name>
<evidence type="ECO:0000256" key="1">
    <source>
        <dbReference type="SAM" id="Phobius"/>
    </source>
</evidence>
<gene>
    <name evidence="2" type="ORF">HD556DRAFT_1310303</name>
</gene>
<dbReference type="Proteomes" id="UP000719766">
    <property type="component" value="Unassembled WGS sequence"/>
</dbReference>
<feature type="transmembrane region" description="Helical" evidence="1">
    <location>
        <begin position="127"/>
        <end position="148"/>
    </location>
</feature>
<reference evidence="2" key="1">
    <citation type="journal article" date="2020" name="New Phytol.">
        <title>Comparative genomics reveals dynamic genome evolution in host specialist ectomycorrhizal fungi.</title>
        <authorList>
            <person name="Lofgren L.A."/>
            <person name="Nguyen N.H."/>
            <person name="Vilgalys R."/>
            <person name="Ruytinx J."/>
            <person name="Liao H.L."/>
            <person name="Branco S."/>
            <person name="Kuo A."/>
            <person name="LaButti K."/>
            <person name="Lipzen A."/>
            <person name="Andreopoulos W."/>
            <person name="Pangilinan J."/>
            <person name="Riley R."/>
            <person name="Hundley H."/>
            <person name="Na H."/>
            <person name="Barry K."/>
            <person name="Grigoriev I.V."/>
            <person name="Stajich J.E."/>
            <person name="Kennedy P.G."/>
        </authorList>
    </citation>
    <scope>NUCLEOTIDE SEQUENCE</scope>
    <source>
        <strain evidence="2">S12</strain>
    </source>
</reference>
<dbReference type="AlphaFoldDB" id="A0A9P7ALT6"/>
<feature type="transmembrane region" description="Helical" evidence="1">
    <location>
        <begin position="7"/>
        <end position="31"/>
    </location>
</feature>
<dbReference type="GeneID" id="64594154"/>
<dbReference type="EMBL" id="JABBWE010000046">
    <property type="protein sequence ID" value="KAG1790994.1"/>
    <property type="molecule type" value="Genomic_DNA"/>
</dbReference>
<organism evidence="2 3">
    <name type="scientific">Suillus plorans</name>
    <dbReference type="NCBI Taxonomy" id="116603"/>
    <lineage>
        <taxon>Eukaryota</taxon>
        <taxon>Fungi</taxon>
        <taxon>Dikarya</taxon>
        <taxon>Basidiomycota</taxon>
        <taxon>Agaricomycotina</taxon>
        <taxon>Agaricomycetes</taxon>
        <taxon>Agaricomycetidae</taxon>
        <taxon>Boletales</taxon>
        <taxon>Suillineae</taxon>
        <taxon>Suillaceae</taxon>
        <taxon>Suillus</taxon>
    </lineage>
</organism>
<evidence type="ECO:0000313" key="3">
    <source>
        <dbReference type="Proteomes" id="UP000719766"/>
    </source>
</evidence>
<feature type="non-terminal residue" evidence="2">
    <location>
        <position position="369"/>
    </location>
</feature>
<feature type="transmembrane region" description="Helical" evidence="1">
    <location>
        <begin position="252"/>
        <end position="273"/>
    </location>
</feature>
<accession>A0A9P7ALT6</accession>
<feature type="transmembrane region" description="Helical" evidence="1">
    <location>
        <begin position="279"/>
        <end position="307"/>
    </location>
</feature>
<dbReference type="RefSeq" id="XP_041157922.1">
    <property type="nucleotide sequence ID" value="XM_041300390.1"/>
</dbReference>
<proteinExistence type="predicted"/>
<evidence type="ECO:0000313" key="2">
    <source>
        <dbReference type="EMBL" id="KAG1790994.1"/>
    </source>
</evidence>
<protein>
    <submittedName>
        <fullName evidence="2">Uncharacterized protein</fullName>
    </submittedName>
</protein>
<dbReference type="OrthoDB" id="10584120at2759"/>
<sequence length="369" mass="38424">MVLTINLWFFLIGSSVLLVVPWFFIFVSWYFDILPSVYLSAPVQFFGNSRKHQLQRPTRIASLLLCGWFANGAISRPSEDRGQLYPHVESSTSPSVVLSSFSQSLAFSHFSARFTEALEWRLMTTKLPLVLAFGFPLPPLALLTLLLAHPPLGGAPLQRCTRCSGPCLTQTARWQQPPELTGIVDVYFDPQWECGSISMLLEFGGTTESAGLGVMTTLGVAEVTGVVWLGVMVATILAGVIAAGAAMAELDIAGSTVLVGVVTGMAGATIAELDIAGSIVLVGVVTGMAGAAIAELDIAGSIVLVGVVTGRAGAAIAELDIAGVIVLVGVMTGIVEIGMAEAGVGELVLEGVVAGVVEHDTVGAEEVVG</sequence>
<keyword evidence="1" id="KW-0812">Transmembrane</keyword>
<keyword evidence="1" id="KW-1133">Transmembrane helix</keyword>
<comment type="caution">
    <text evidence="2">The sequence shown here is derived from an EMBL/GenBank/DDBJ whole genome shotgun (WGS) entry which is preliminary data.</text>
</comment>